<dbReference type="InterPro" id="IPR036928">
    <property type="entry name" value="AS_sf"/>
</dbReference>
<keyword evidence="5" id="KW-1185">Reference proteome</keyword>
<sequence length="531" mass="56304">MRLHRSFRLAALAALLISYTVCVRAAAIEFDAATISDLNRAFEANTLTSEQLVQQCLARIEAYDDNGPKLNAVITLNPKALEIARALDAERKSKGPRSPLHGIPVLLKDNYDTFDMPTTGGSVMLENWVPPDDAYVVKKLRDAGAIVLGKLNLSEFASGAAHSSLGGQTLNPHDPTRTPSGSSGGTGAAIAAAYAPLGLGTDTGGSIRGPATANGIVGLKPTHGLMSRDGIIPLSLTFDTGGPMARSVYDIAVSLGVMTGVDPADPATQKSKGKAATDYTQFLKADALKGARIGIARDFLGADADVDWVIESALESMRKAGATVVDVRYPKWLLDSKQEFYSAIRNPEFAAQIGDYLAATGAGYPKNLEQLIASSTGVRSLRADGAGPNPIRWTLFKKEAEAGKLDDYRYLSVRDHALPMVRMVVEGLLAAEKLDAIVYPTSPRRPALIAQAQPQPDTASATNIANLTGFPDLIVPAGFTTDDLPVGISFFGPAFSEPKLLALGYSFEQATHVRRLPVHTPALPDQAVTMP</sequence>
<keyword evidence="2" id="KW-0732">Signal</keyword>
<dbReference type="Gene3D" id="3.90.1300.10">
    <property type="entry name" value="Amidase signature (AS) domain"/>
    <property type="match status" value="1"/>
</dbReference>
<evidence type="ECO:0000313" key="4">
    <source>
        <dbReference type="EMBL" id="MFC4314498.1"/>
    </source>
</evidence>
<dbReference type="Pfam" id="PF01425">
    <property type="entry name" value="Amidase"/>
    <property type="match status" value="1"/>
</dbReference>
<name>A0ABV8T6A9_9GAMM</name>
<proteinExistence type="predicted"/>
<protein>
    <submittedName>
        <fullName evidence="4">Amidase family protein</fullName>
    </submittedName>
</protein>
<dbReference type="RefSeq" id="WP_380605718.1">
    <property type="nucleotide sequence ID" value="NZ_JBHSDU010000015.1"/>
</dbReference>
<feature type="domain" description="Amidase" evidence="3">
    <location>
        <begin position="52"/>
        <end position="501"/>
    </location>
</feature>
<evidence type="ECO:0000256" key="1">
    <source>
        <dbReference type="SAM" id="MobiDB-lite"/>
    </source>
</evidence>
<comment type="caution">
    <text evidence="4">The sequence shown here is derived from an EMBL/GenBank/DDBJ whole genome shotgun (WGS) entry which is preliminary data.</text>
</comment>
<dbReference type="EMBL" id="JBHSDU010000015">
    <property type="protein sequence ID" value="MFC4314498.1"/>
    <property type="molecule type" value="Genomic_DNA"/>
</dbReference>
<accession>A0ABV8T6A9</accession>
<evidence type="ECO:0000259" key="3">
    <source>
        <dbReference type="Pfam" id="PF01425"/>
    </source>
</evidence>
<feature type="signal peptide" evidence="2">
    <location>
        <begin position="1"/>
        <end position="25"/>
    </location>
</feature>
<evidence type="ECO:0000256" key="2">
    <source>
        <dbReference type="SAM" id="SignalP"/>
    </source>
</evidence>
<feature type="chain" id="PRO_5046634675" evidence="2">
    <location>
        <begin position="26"/>
        <end position="531"/>
    </location>
</feature>
<evidence type="ECO:0000313" key="5">
    <source>
        <dbReference type="Proteomes" id="UP001595904"/>
    </source>
</evidence>
<gene>
    <name evidence="4" type="ORF">ACFPN2_35860</name>
</gene>
<dbReference type="Proteomes" id="UP001595904">
    <property type="component" value="Unassembled WGS sequence"/>
</dbReference>
<organism evidence="4 5">
    <name type="scientific">Steroidobacter flavus</name>
    <dbReference type="NCBI Taxonomy" id="1842136"/>
    <lineage>
        <taxon>Bacteria</taxon>
        <taxon>Pseudomonadati</taxon>
        <taxon>Pseudomonadota</taxon>
        <taxon>Gammaproteobacteria</taxon>
        <taxon>Steroidobacterales</taxon>
        <taxon>Steroidobacteraceae</taxon>
        <taxon>Steroidobacter</taxon>
    </lineage>
</organism>
<reference evidence="5" key="1">
    <citation type="journal article" date="2019" name="Int. J. Syst. Evol. Microbiol.">
        <title>The Global Catalogue of Microorganisms (GCM) 10K type strain sequencing project: providing services to taxonomists for standard genome sequencing and annotation.</title>
        <authorList>
            <consortium name="The Broad Institute Genomics Platform"/>
            <consortium name="The Broad Institute Genome Sequencing Center for Infectious Disease"/>
            <person name="Wu L."/>
            <person name="Ma J."/>
        </authorList>
    </citation>
    <scope>NUCLEOTIDE SEQUENCE [LARGE SCALE GENOMIC DNA]</scope>
    <source>
        <strain evidence="5">CGMCC 1.10759</strain>
    </source>
</reference>
<dbReference type="PANTHER" id="PTHR42678:SF34">
    <property type="entry name" value="OS04G0183300 PROTEIN"/>
    <property type="match status" value="1"/>
</dbReference>
<dbReference type="SUPFAM" id="SSF75304">
    <property type="entry name" value="Amidase signature (AS) enzymes"/>
    <property type="match status" value="1"/>
</dbReference>
<feature type="region of interest" description="Disordered" evidence="1">
    <location>
        <begin position="164"/>
        <end position="185"/>
    </location>
</feature>
<dbReference type="InterPro" id="IPR023631">
    <property type="entry name" value="Amidase_dom"/>
</dbReference>
<dbReference type="PANTHER" id="PTHR42678">
    <property type="entry name" value="AMIDASE"/>
    <property type="match status" value="1"/>
</dbReference>